<feature type="domain" description="C2H2-type" evidence="12">
    <location>
        <begin position="714"/>
        <end position="742"/>
    </location>
</feature>
<dbReference type="Proteomes" id="UP000625711">
    <property type="component" value="Unassembled WGS sequence"/>
</dbReference>
<feature type="domain" description="C2H2-type" evidence="12">
    <location>
        <begin position="513"/>
        <end position="540"/>
    </location>
</feature>
<feature type="domain" description="C2H2-type" evidence="12">
    <location>
        <begin position="452"/>
        <end position="482"/>
    </location>
</feature>
<dbReference type="EMBL" id="JAACXV010000039">
    <property type="protein sequence ID" value="KAF7286004.1"/>
    <property type="molecule type" value="Genomic_DNA"/>
</dbReference>
<dbReference type="PROSITE" id="PS50157">
    <property type="entry name" value="ZINC_FINGER_C2H2_2"/>
    <property type="match status" value="20"/>
</dbReference>
<feature type="domain" description="C2H2-type" evidence="12">
    <location>
        <begin position="655"/>
        <end position="683"/>
    </location>
</feature>
<evidence type="ECO:0000313" key="14">
    <source>
        <dbReference type="Proteomes" id="UP000625711"/>
    </source>
</evidence>
<evidence type="ECO:0000256" key="9">
    <source>
        <dbReference type="ARBA" id="ARBA00023163"/>
    </source>
</evidence>
<keyword evidence="5 11" id="KW-0863">Zinc-finger</keyword>
<organism evidence="13 14">
    <name type="scientific">Rhynchophorus ferrugineus</name>
    <name type="common">Red palm weevil</name>
    <name type="synonym">Curculio ferrugineus</name>
    <dbReference type="NCBI Taxonomy" id="354439"/>
    <lineage>
        <taxon>Eukaryota</taxon>
        <taxon>Metazoa</taxon>
        <taxon>Ecdysozoa</taxon>
        <taxon>Arthropoda</taxon>
        <taxon>Hexapoda</taxon>
        <taxon>Insecta</taxon>
        <taxon>Pterygota</taxon>
        <taxon>Neoptera</taxon>
        <taxon>Endopterygota</taxon>
        <taxon>Coleoptera</taxon>
        <taxon>Polyphaga</taxon>
        <taxon>Cucujiformia</taxon>
        <taxon>Curculionidae</taxon>
        <taxon>Dryophthorinae</taxon>
        <taxon>Rhynchophorus</taxon>
    </lineage>
</organism>
<name>A0A834MNP5_RHYFE</name>
<dbReference type="Gene3D" id="3.30.160.60">
    <property type="entry name" value="Classic Zinc Finger"/>
    <property type="match status" value="15"/>
</dbReference>
<dbReference type="Pfam" id="PF12874">
    <property type="entry name" value="zf-met"/>
    <property type="match status" value="1"/>
</dbReference>
<dbReference type="OrthoDB" id="6353315at2759"/>
<keyword evidence="3" id="KW-0479">Metal-binding</keyword>
<dbReference type="GO" id="GO:0043565">
    <property type="term" value="F:sequence-specific DNA binding"/>
    <property type="evidence" value="ECO:0007669"/>
    <property type="project" value="TreeGrafter"/>
</dbReference>
<evidence type="ECO:0000256" key="8">
    <source>
        <dbReference type="ARBA" id="ARBA00023125"/>
    </source>
</evidence>
<feature type="domain" description="C2H2-type" evidence="12">
    <location>
        <begin position="229"/>
        <end position="256"/>
    </location>
</feature>
<keyword evidence="6" id="KW-0862">Zinc</keyword>
<evidence type="ECO:0000256" key="6">
    <source>
        <dbReference type="ARBA" id="ARBA00022833"/>
    </source>
</evidence>
<feature type="domain" description="C2H2-type" evidence="12">
    <location>
        <begin position="541"/>
        <end position="569"/>
    </location>
</feature>
<gene>
    <name evidence="13" type="ORF">GWI33_008307</name>
</gene>
<dbReference type="FunFam" id="3.30.160.60:FF:000688">
    <property type="entry name" value="zinc finger protein 197 isoform X1"/>
    <property type="match status" value="2"/>
</dbReference>
<evidence type="ECO:0000256" key="4">
    <source>
        <dbReference type="ARBA" id="ARBA00022737"/>
    </source>
</evidence>
<evidence type="ECO:0000256" key="7">
    <source>
        <dbReference type="ARBA" id="ARBA00023015"/>
    </source>
</evidence>
<protein>
    <recommendedName>
        <fullName evidence="12">C2H2-type domain-containing protein</fullName>
    </recommendedName>
</protein>
<evidence type="ECO:0000256" key="3">
    <source>
        <dbReference type="ARBA" id="ARBA00022723"/>
    </source>
</evidence>
<evidence type="ECO:0000256" key="11">
    <source>
        <dbReference type="PROSITE-ProRule" id="PRU00042"/>
    </source>
</evidence>
<sequence length="928" mass="106881">MLNRCNVTLVFFRKLEYDTSISYHCTSCNFAFETYALLLDHEKQCVVVPPGIDDVKPFLTCPECHKTYATKRKLTNHLNHVHKRKVSRRLYCPECPKTFMKLDILNNHINKVHLGVAVYHECDICGAKLSTRMNMIYHKQAVHLKKFNVHCELCGKGYLFKGGLGAHKKRVHDREVTIISCPVEGCVKVFKTKPALKYHIQAVPCGKVFTHPFLYKKHLYRHENGQKSYYCYVCEKTLSSSGSYKIHIRTHTGEKPFVCDVCERGFNSTQRLKEHGVVHSKERSHVCTICEKKFAYHCTSCNFAFEIYAQLLDHENQCTVVPPSRDDIKSLPSCPECLRTYASKNSLSNHINRVHKHKESCWIYCPECPKIFKKVETLNTHINKVHRGIEKHHDCDICGAKLTTKIGLIYHKNALHLKKFNFHCELCGKGYMLKGLLDAHLRRIHDHESAIISCPVDGCVKVFKTKPAFKRHIQAVHAEDRPNLVCVPCGQAFTHSSLYEKHLRKHENDQSLYFCYICEKTLSCSGTYKTHLRTHTGEKPFVCKVCGRGFISMRSLKEHEIVVHTEELSHVCTVCGKRKLEFDISTNYHCTSCNFAFETYALLLDHESKCVFASTNGGGTKPLHSCPQCHKTFFYKRYVTNHINRVHKRDLSLKVSCPECPRTFSRANILNSHIDRVHRGIMESYECDICGVKLTTKLGMKEHKRHAHLKNFDFYCALCGKGFLYKARLDVHKRRVHEGEVTILPCSMEGCLKTFTSKYSLDYHIYAVHAKDRPELVCVQCDKVFTHPLAYKTHLRYHKNGRPPHSCHICGKTLGSTASFRIHLRIHTGEKPFVCDVCGKRFKTKQHVKSHVRVHMKAHSHVCTLCHEVPCTRKCTSNINPVRSTGHTKFLVELSVHKHRSSNLDYEMSYQYSVITCESGTWSRSHLA</sequence>
<proteinExistence type="inferred from homology"/>
<feature type="domain" description="C2H2-type" evidence="12">
    <location>
        <begin position="685"/>
        <end position="708"/>
    </location>
</feature>
<evidence type="ECO:0000256" key="5">
    <source>
        <dbReference type="ARBA" id="ARBA00022771"/>
    </source>
</evidence>
<evidence type="ECO:0000256" key="2">
    <source>
        <dbReference type="ARBA" id="ARBA00006991"/>
    </source>
</evidence>
<evidence type="ECO:0000313" key="13">
    <source>
        <dbReference type="EMBL" id="KAF7286004.1"/>
    </source>
</evidence>
<feature type="domain" description="C2H2-type" evidence="12">
    <location>
        <begin position="332"/>
        <end position="360"/>
    </location>
</feature>
<feature type="domain" description="C2H2-type" evidence="12">
    <location>
        <begin position="484"/>
        <end position="511"/>
    </location>
</feature>
<dbReference type="PROSITE" id="PS00028">
    <property type="entry name" value="ZINC_FINGER_C2H2_1"/>
    <property type="match status" value="21"/>
</dbReference>
<evidence type="ECO:0000256" key="1">
    <source>
        <dbReference type="ARBA" id="ARBA00004123"/>
    </source>
</evidence>
<evidence type="ECO:0000256" key="10">
    <source>
        <dbReference type="ARBA" id="ARBA00023242"/>
    </source>
</evidence>
<comment type="similarity">
    <text evidence="2">Belongs to the krueppel C2H2-type zinc-finger protein family.</text>
</comment>
<dbReference type="Pfam" id="PF00096">
    <property type="entry name" value="zf-C2H2"/>
    <property type="match status" value="6"/>
</dbReference>
<keyword evidence="10" id="KW-0539">Nucleus</keyword>
<dbReference type="GO" id="GO:0005634">
    <property type="term" value="C:nucleus"/>
    <property type="evidence" value="ECO:0007669"/>
    <property type="project" value="UniProtKB-SubCell"/>
</dbReference>
<keyword evidence="7" id="KW-0805">Transcription regulation</keyword>
<dbReference type="GO" id="GO:0008270">
    <property type="term" value="F:zinc ion binding"/>
    <property type="evidence" value="ECO:0007669"/>
    <property type="project" value="UniProtKB-KW"/>
</dbReference>
<feature type="domain" description="C2H2-type" evidence="12">
    <location>
        <begin position="744"/>
        <end position="774"/>
    </location>
</feature>
<accession>A0A834MNP5</accession>
<keyword evidence="8" id="KW-0238">DNA-binding</keyword>
<dbReference type="PANTHER" id="PTHR24408">
    <property type="entry name" value="ZINC FINGER PROTEIN"/>
    <property type="match status" value="1"/>
</dbReference>
<keyword evidence="9" id="KW-0804">Transcription</keyword>
<keyword evidence="4" id="KW-0677">Repeat</keyword>
<feature type="domain" description="C2H2-type" evidence="12">
    <location>
        <begin position="363"/>
        <end position="391"/>
    </location>
</feature>
<feature type="domain" description="C2H2-type" evidence="12">
    <location>
        <begin position="59"/>
        <end position="87"/>
    </location>
</feature>
<feature type="domain" description="C2H2-type" evidence="12">
    <location>
        <begin position="833"/>
        <end position="860"/>
    </location>
</feature>
<dbReference type="SMART" id="SM00355">
    <property type="entry name" value="ZnF_C2H2"/>
    <property type="match status" value="27"/>
</dbReference>
<dbReference type="FunFam" id="3.30.160.60:FF:001506">
    <property type="entry name" value="Zinc finger protein"/>
    <property type="match status" value="1"/>
</dbReference>
<dbReference type="InterPro" id="IPR013087">
    <property type="entry name" value="Znf_C2H2_type"/>
</dbReference>
<evidence type="ECO:0000259" key="12">
    <source>
        <dbReference type="PROSITE" id="PS50157"/>
    </source>
</evidence>
<feature type="domain" description="C2H2-type" evidence="12">
    <location>
        <begin position="257"/>
        <end position="284"/>
    </location>
</feature>
<feature type="domain" description="C2H2-type" evidence="12">
    <location>
        <begin position="776"/>
        <end position="803"/>
    </location>
</feature>
<comment type="caution">
    <text evidence="13">The sequence shown here is derived from an EMBL/GenBank/DDBJ whole genome shotgun (WGS) entry which is preliminary data.</text>
</comment>
<dbReference type="SUPFAM" id="SSF57667">
    <property type="entry name" value="beta-beta-alpha zinc fingers"/>
    <property type="match status" value="11"/>
</dbReference>
<feature type="domain" description="C2H2-type" evidence="12">
    <location>
        <begin position="422"/>
        <end position="450"/>
    </location>
</feature>
<feature type="domain" description="C2H2-type" evidence="12">
    <location>
        <begin position="90"/>
        <end position="115"/>
    </location>
</feature>
<feature type="domain" description="C2H2-type" evidence="12">
    <location>
        <begin position="149"/>
        <end position="177"/>
    </location>
</feature>
<dbReference type="InterPro" id="IPR036236">
    <property type="entry name" value="Znf_C2H2_sf"/>
</dbReference>
<reference evidence="13" key="1">
    <citation type="submission" date="2020-08" db="EMBL/GenBank/DDBJ databases">
        <title>Genome sequencing and assembly of the red palm weevil Rhynchophorus ferrugineus.</title>
        <authorList>
            <person name="Dias G.B."/>
            <person name="Bergman C.M."/>
            <person name="Manee M."/>
        </authorList>
    </citation>
    <scope>NUCLEOTIDE SEQUENCE</scope>
    <source>
        <strain evidence="13">AA-2017</strain>
        <tissue evidence="13">Whole larva</tissue>
    </source>
</reference>
<dbReference type="PANTHER" id="PTHR24408:SF58">
    <property type="entry name" value="TRANSCRIPTION FACTOR (TFIIIA), PUTATIVE (AFU_ORTHOLOGUE AFUA_1G05150)-RELATED"/>
    <property type="match status" value="1"/>
</dbReference>
<feature type="domain" description="C2H2-type" evidence="12">
    <location>
        <begin position="805"/>
        <end position="832"/>
    </location>
</feature>
<keyword evidence="14" id="KW-1185">Reference proteome</keyword>
<dbReference type="AlphaFoldDB" id="A0A834MNP5"/>
<comment type="subcellular location">
    <subcellularLocation>
        <location evidence="1">Nucleus</location>
    </subcellularLocation>
</comment>
<dbReference type="GO" id="GO:0030674">
    <property type="term" value="F:protein-macromolecule adaptor activity"/>
    <property type="evidence" value="ECO:0007669"/>
    <property type="project" value="UniProtKB-ARBA"/>
</dbReference>
<feature type="domain" description="C2H2-type" evidence="12">
    <location>
        <begin position="624"/>
        <end position="652"/>
    </location>
</feature>
<dbReference type="GO" id="GO:0000981">
    <property type="term" value="F:DNA-binding transcription factor activity, RNA polymerase II-specific"/>
    <property type="evidence" value="ECO:0007669"/>
    <property type="project" value="TreeGrafter"/>
</dbReference>